<dbReference type="InterPro" id="IPR041413">
    <property type="entry name" value="MLTR_LBD"/>
</dbReference>
<dbReference type="RefSeq" id="WP_338891012.1">
    <property type="nucleotide sequence ID" value="NZ_CP147846.1"/>
</dbReference>
<evidence type="ECO:0000313" key="2">
    <source>
        <dbReference type="EMBL" id="WXG69932.1"/>
    </source>
</evidence>
<dbReference type="CDD" id="cd00093">
    <property type="entry name" value="HTH_XRE"/>
    <property type="match status" value="1"/>
</dbReference>
<name>A0ABZ2PL80_9NOCA</name>
<gene>
    <name evidence="2" type="ORF">WDS16_05135</name>
</gene>
<dbReference type="InterPro" id="IPR001387">
    <property type="entry name" value="Cro/C1-type_HTH"/>
</dbReference>
<evidence type="ECO:0000259" key="1">
    <source>
        <dbReference type="PROSITE" id="PS50943"/>
    </source>
</evidence>
<organism evidence="2 3">
    <name type="scientific">Rhodococcus sovatensis</name>
    <dbReference type="NCBI Taxonomy" id="1805840"/>
    <lineage>
        <taxon>Bacteria</taxon>
        <taxon>Bacillati</taxon>
        <taxon>Actinomycetota</taxon>
        <taxon>Actinomycetes</taxon>
        <taxon>Mycobacteriales</taxon>
        <taxon>Nocardiaceae</taxon>
        <taxon>Rhodococcus</taxon>
    </lineage>
</organism>
<dbReference type="SMART" id="SM00530">
    <property type="entry name" value="HTH_XRE"/>
    <property type="match status" value="1"/>
</dbReference>
<accession>A0ABZ2PL80</accession>
<dbReference type="PANTHER" id="PTHR35010:SF2">
    <property type="entry name" value="BLL4672 PROTEIN"/>
    <property type="match status" value="1"/>
</dbReference>
<reference evidence="2 3" key="1">
    <citation type="submission" date="2024-03" db="EMBL/GenBank/DDBJ databases">
        <title>Natural products discovery in diverse microorganisms through a two-stage MS feature dereplication strategy.</title>
        <authorList>
            <person name="Zhang R."/>
        </authorList>
    </citation>
    <scope>NUCLEOTIDE SEQUENCE [LARGE SCALE GENOMIC DNA]</scope>
    <source>
        <strain evidence="2 3">18930</strain>
    </source>
</reference>
<dbReference type="EMBL" id="CP147846">
    <property type="protein sequence ID" value="WXG69932.1"/>
    <property type="molecule type" value="Genomic_DNA"/>
</dbReference>
<proteinExistence type="predicted"/>
<dbReference type="Gene3D" id="3.30.450.180">
    <property type="match status" value="1"/>
</dbReference>
<dbReference type="PANTHER" id="PTHR35010">
    <property type="entry name" value="BLL4672 PROTEIN-RELATED"/>
    <property type="match status" value="1"/>
</dbReference>
<dbReference type="Pfam" id="PF17765">
    <property type="entry name" value="MLTR_LBD"/>
    <property type="match status" value="1"/>
</dbReference>
<dbReference type="InterPro" id="IPR010982">
    <property type="entry name" value="Lambda_DNA-bd_dom_sf"/>
</dbReference>
<feature type="domain" description="HTH cro/C1-type" evidence="1">
    <location>
        <begin position="37"/>
        <end position="85"/>
    </location>
</feature>
<dbReference type="Proteomes" id="UP001432000">
    <property type="component" value="Chromosome"/>
</dbReference>
<dbReference type="Gene3D" id="1.10.260.40">
    <property type="entry name" value="lambda repressor-like DNA-binding domains"/>
    <property type="match status" value="1"/>
</dbReference>
<dbReference type="PROSITE" id="PS50943">
    <property type="entry name" value="HTH_CROC1"/>
    <property type="match status" value="1"/>
</dbReference>
<protein>
    <submittedName>
        <fullName evidence="2">Helix-turn-helix transcriptional regulator</fullName>
    </submittedName>
</protein>
<dbReference type="SUPFAM" id="SSF47413">
    <property type="entry name" value="lambda repressor-like DNA-binding domains"/>
    <property type="match status" value="1"/>
</dbReference>
<keyword evidence="3" id="KW-1185">Reference proteome</keyword>
<dbReference type="Pfam" id="PF13560">
    <property type="entry name" value="HTH_31"/>
    <property type="match status" value="1"/>
</dbReference>
<evidence type="ECO:0000313" key="3">
    <source>
        <dbReference type="Proteomes" id="UP001432000"/>
    </source>
</evidence>
<sequence length="297" mass="33201">MPDVNHELADYLRRARAGCDPSRAGLPQDGRVRRVPGLRREEVALLAGVSTDYYTRLEQGRRITPSSGVLDAIARALGLGEAGRVHLGNLVGATSSGPARSRPVQRVRPGLRQLVDSLDGQPALILGRRSDVLASNRMANALFADFESMRPSERNYARWMFVAEDARQLFVDWEIHARAAVESLRFEIGNYPDDKGIKNLIDELTSHSPEFRRWWSENRVYQRTFGSKRLRHPMVGELTVSYETLTMPGDPSQTLFVYTTEVGTASHQAMNTLSSWSLTSSTVELDSAPNASHLPRW</sequence>